<keyword evidence="2" id="KW-0472">Membrane</keyword>
<dbReference type="RefSeq" id="XP_044563310.1">
    <property type="nucleotide sequence ID" value="XM_044705609.1"/>
</dbReference>
<dbReference type="Proteomes" id="UP000444721">
    <property type="component" value="Unassembled WGS sequence"/>
</dbReference>
<dbReference type="OrthoDB" id="10367721at2759"/>
<dbReference type="VEuPathDB" id="AmoebaDB:FDP41_002417"/>
<gene>
    <name evidence="3" type="ORF">FDP41_002417</name>
</gene>
<dbReference type="GeneID" id="68109635"/>
<feature type="transmembrane region" description="Helical" evidence="2">
    <location>
        <begin position="229"/>
        <end position="254"/>
    </location>
</feature>
<keyword evidence="2" id="KW-1133">Transmembrane helix</keyword>
<feature type="transmembrane region" description="Helical" evidence="2">
    <location>
        <begin position="180"/>
        <end position="202"/>
    </location>
</feature>
<dbReference type="AlphaFoldDB" id="A0A6A5BNG5"/>
<accession>A0A6A5BNG5</accession>
<comment type="caution">
    <text evidence="3">The sequence shown here is derived from an EMBL/GenBank/DDBJ whole genome shotgun (WGS) entry which is preliminary data.</text>
</comment>
<evidence type="ECO:0000256" key="1">
    <source>
        <dbReference type="SAM" id="MobiDB-lite"/>
    </source>
</evidence>
<dbReference type="VEuPathDB" id="AmoebaDB:NF0006870"/>
<protein>
    <submittedName>
        <fullName evidence="3">Uncharacterized protein</fullName>
    </submittedName>
</protein>
<name>A0A6A5BNG5_NAEFO</name>
<dbReference type="VEuPathDB" id="AmoebaDB:NfTy_041830"/>
<evidence type="ECO:0000256" key="2">
    <source>
        <dbReference type="SAM" id="Phobius"/>
    </source>
</evidence>
<reference evidence="3 4" key="1">
    <citation type="journal article" date="2019" name="Sci. Rep.">
        <title>Nanopore sequencing improves the draft genome of the human pathogenic amoeba Naegleria fowleri.</title>
        <authorList>
            <person name="Liechti N."/>
            <person name="Schurch N."/>
            <person name="Bruggmann R."/>
            <person name="Wittwer M."/>
        </authorList>
    </citation>
    <scope>NUCLEOTIDE SEQUENCE [LARGE SCALE GENOMIC DNA]</scope>
    <source>
        <strain evidence="3 4">ATCC 30894</strain>
    </source>
</reference>
<dbReference type="EMBL" id="VFQX01000029">
    <property type="protein sequence ID" value="KAF0978597.1"/>
    <property type="molecule type" value="Genomic_DNA"/>
</dbReference>
<organism evidence="3 4">
    <name type="scientific">Naegleria fowleri</name>
    <name type="common">Brain eating amoeba</name>
    <dbReference type="NCBI Taxonomy" id="5763"/>
    <lineage>
        <taxon>Eukaryota</taxon>
        <taxon>Discoba</taxon>
        <taxon>Heterolobosea</taxon>
        <taxon>Tetramitia</taxon>
        <taxon>Eutetramitia</taxon>
        <taxon>Vahlkampfiidae</taxon>
        <taxon>Naegleria</taxon>
    </lineage>
</organism>
<proteinExistence type="predicted"/>
<feature type="transmembrane region" description="Helical" evidence="2">
    <location>
        <begin position="121"/>
        <end position="143"/>
    </location>
</feature>
<evidence type="ECO:0000313" key="4">
    <source>
        <dbReference type="Proteomes" id="UP000444721"/>
    </source>
</evidence>
<sequence>MNNFSNNYSFSSSANSTSLNVGIGGVPASSSNDSYSYLNTSGLHSSEFSPSVTSTNVINQRIVDGGKPSSFVNNYYNQYLFGNDDNNSEEEEDDILLPFRNAVVYSRSEDHQRHSKHVFEFLVTLLCLIPTTIFMTTCTSIYLQINSISGGDSVQLEKNLDNFLHPHLLSINALITTIEFIKFVVVLLFSAVFAFGIKVYTFDSQLTGGIKKNHKFFQCFQENLTGNPFCCLVGLSCCVLTGYIISNILLSYLNISFFITSITPEFSHATNLKISFLINFVDWILFLTYFLVFYKLQQRQQKLTLEIHESTDDEYYESDHENNGFTSRSSSDTTA</sequence>
<keyword evidence="4" id="KW-1185">Reference proteome</keyword>
<feature type="compositionally biased region" description="Polar residues" evidence="1">
    <location>
        <begin position="323"/>
        <end position="335"/>
    </location>
</feature>
<keyword evidence="2" id="KW-0812">Transmembrane</keyword>
<evidence type="ECO:0000313" key="3">
    <source>
        <dbReference type="EMBL" id="KAF0978597.1"/>
    </source>
</evidence>
<feature type="transmembrane region" description="Helical" evidence="2">
    <location>
        <begin position="274"/>
        <end position="294"/>
    </location>
</feature>
<feature type="region of interest" description="Disordered" evidence="1">
    <location>
        <begin position="314"/>
        <end position="335"/>
    </location>
</feature>